<feature type="domain" description="ATPase" evidence="1">
    <location>
        <begin position="18"/>
        <end position="260"/>
    </location>
</feature>
<dbReference type="InterPro" id="IPR011579">
    <property type="entry name" value="ATPase_dom"/>
</dbReference>
<keyword evidence="2" id="KW-0067">ATP-binding</keyword>
<evidence type="ECO:0000313" key="2">
    <source>
        <dbReference type="EMBL" id="TGY66801.1"/>
    </source>
</evidence>
<evidence type="ECO:0000259" key="1">
    <source>
        <dbReference type="Pfam" id="PF01637"/>
    </source>
</evidence>
<evidence type="ECO:0000313" key="3">
    <source>
        <dbReference type="Proteomes" id="UP000310760"/>
    </source>
</evidence>
<dbReference type="Proteomes" id="UP000310760">
    <property type="component" value="Unassembled WGS sequence"/>
</dbReference>
<name>A0A4S2FF59_9BACT</name>
<reference evidence="2 3" key="1">
    <citation type="submission" date="2019-04" db="EMBL/GenBank/DDBJ databases">
        <title>Microbes associate with the intestines of laboratory mice.</title>
        <authorList>
            <person name="Navarre W."/>
            <person name="Wong E."/>
            <person name="Huang K."/>
            <person name="Tropini C."/>
            <person name="Ng K."/>
            <person name="Yu B."/>
        </authorList>
    </citation>
    <scope>NUCLEOTIDE SEQUENCE [LARGE SCALE GENOMIC DNA]</scope>
    <source>
        <strain evidence="2 3">NM22_B1</strain>
    </source>
</reference>
<dbReference type="Pfam" id="PF01637">
    <property type="entry name" value="ATPase_2"/>
    <property type="match status" value="1"/>
</dbReference>
<protein>
    <submittedName>
        <fullName evidence="2">ATP-binding protein</fullName>
    </submittedName>
</protein>
<dbReference type="SUPFAM" id="SSF52540">
    <property type="entry name" value="P-loop containing nucleoside triphosphate hydrolases"/>
    <property type="match status" value="1"/>
</dbReference>
<dbReference type="GO" id="GO:0005524">
    <property type="term" value="F:ATP binding"/>
    <property type="evidence" value="ECO:0007669"/>
    <property type="project" value="UniProtKB-KW"/>
</dbReference>
<comment type="caution">
    <text evidence="2">The sequence shown here is derived from an EMBL/GenBank/DDBJ whole genome shotgun (WGS) entry which is preliminary data.</text>
</comment>
<accession>A0A4S2FF59</accession>
<dbReference type="Gene3D" id="3.40.50.300">
    <property type="entry name" value="P-loop containing nucleotide triphosphate hydrolases"/>
    <property type="match status" value="1"/>
</dbReference>
<dbReference type="AlphaFoldDB" id="A0A4S2FF59"/>
<dbReference type="PANTHER" id="PTHR34301">
    <property type="entry name" value="DNA-BINDING PROTEIN-RELATED"/>
    <property type="match status" value="1"/>
</dbReference>
<organism evidence="2 3">
    <name type="scientific">Phocaeicola sartorii</name>
    <dbReference type="NCBI Taxonomy" id="671267"/>
    <lineage>
        <taxon>Bacteria</taxon>
        <taxon>Pseudomonadati</taxon>
        <taxon>Bacteroidota</taxon>
        <taxon>Bacteroidia</taxon>
        <taxon>Bacteroidales</taxon>
        <taxon>Bacteroidaceae</taxon>
        <taxon>Phocaeicola</taxon>
    </lineage>
</organism>
<dbReference type="EMBL" id="SRYJ01000077">
    <property type="protein sequence ID" value="TGY66801.1"/>
    <property type="molecule type" value="Genomic_DNA"/>
</dbReference>
<dbReference type="PANTHER" id="PTHR34301:SF8">
    <property type="entry name" value="ATPASE DOMAIN-CONTAINING PROTEIN"/>
    <property type="match status" value="1"/>
</dbReference>
<keyword evidence="2" id="KW-0547">Nucleotide-binding</keyword>
<proteinExistence type="predicted"/>
<dbReference type="RefSeq" id="WP_135952768.1">
    <property type="nucleotide sequence ID" value="NZ_CAONFL010000074.1"/>
</dbReference>
<dbReference type="InterPro" id="IPR027417">
    <property type="entry name" value="P-loop_NTPase"/>
</dbReference>
<sequence>MVKMNPFITSGYRSEKYFCDRIEETRFLTKQITNGNNVALISPRRLGKTGLIDHCFHQPEVKNNYYTFLIDIYATKNLQEFVFEFGKSILQGLKPQGKKIWETFLSTLSSLRTGITFDETGNPSWNLEMGDIKSPSVTLDEIFSYLKKADRICLIAIDEFQVIAKYPEKNIEATLRTYIQHCTNACFIYSGSQRHMMGEIFTSPSRPFYQSTTILDLKPIGFENYAAFIERHFIENGKKINKDTIEEVYRLFDGTTWYIQFVMNFLYADTMEKETCTVGKIQLALDEILSQMDFTYSSLLYQLPPKQKEVLMAICKEGKIKEVTSSRFLHTYKLTASSVQGALKGLLEKDFVTAELGVYSVYDRFFERWLKRL</sequence>
<gene>
    <name evidence="2" type="ORF">E5339_20755</name>
</gene>